<dbReference type="OrthoDB" id="176845at2"/>
<protein>
    <submittedName>
        <fullName evidence="3">Transporter substrate-binding domain-containing protein</fullName>
    </submittedName>
</protein>
<keyword evidence="4" id="KW-1185">Reference proteome</keyword>
<name>A0A4Q9G2M6_9RHOB</name>
<proteinExistence type="predicted"/>
<feature type="domain" description="Solute-binding protein family 3/N-terminal" evidence="2">
    <location>
        <begin position="29"/>
        <end position="259"/>
    </location>
</feature>
<evidence type="ECO:0000256" key="1">
    <source>
        <dbReference type="ARBA" id="ARBA00022729"/>
    </source>
</evidence>
<dbReference type="Gene3D" id="3.40.190.10">
    <property type="entry name" value="Periplasmic binding protein-like II"/>
    <property type="match status" value="2"/>
</dbReference>
<evidence type="ECO:0000259" key="2">
    <source>
        <dbReference type="SMART" id="SM00062"/>
    </source>
</evidence>
<dbReference type="SMART" id="SM00062">
    <property type="entry name" value="PBPb"/>
    <property type="match status" value="1"/>
</dbReference>
<dbReference type="AlphaFoldDB" id="A0A4Q9G2M6"/>
<accession>A0A4Q9G2M6</accession>
<dbReference type="SUPFAM" id="SSF53850">
    <property type="entry name" value="Periplasmic binding protein-like II"/>
    <property type="match status" value="1"/>
</dbReference>
<keyword evidence="1" id="KW-0732">Signal</keyword>
<dbReference type="PANTHER" id="PTHR35936:SF17">
    <property type="entry name" value="ARGININE-BINDING EXTRACELLULAR PROTEIN ARTP"/>
    <property type="match status" value="1"/>
</dbReference>
<dbReference type="PANTHER" id="PTHR35936">
    <property type="entry name" value="MEMBRANE-BOUND LYTIC MUREIN TRANSGLYCOSYLASE F"/>
    <property type="match status" value="1"/>
</dbReference>
<evidence type="ECO:0000313" key="4">
    <source>
        <dbReference type="Proteomes" id="UP000293520"/>
    </source>
</evidence>
<dbReference type="EMBL" id="SISK01000010">
    <property type="protein sequence ID" value="TBN38321.1"/>
    <property type="molecule type" value="Genomic_DNA"/>
</dbReference>
<gene>
    <name evidence="3" type="ORF">EYE42_12895</name>
</gene>
<dbReference type="InterPro" id="IPR001638">
    <property type="entry name" value="Solute-binding_3/MltF_N"/>
</dbReference>
<comment type="caution">
    <text evidence="3">The sequence shown here is derived from an EMBL/GenBank/DDBJ whole genome shotgun (WGS) entry which is preliminary data.</text>
</comment>
<evidence type="ECO:0000313" key="3">
    <source>
        <dbReference type="EMBL" id="TBN38321.1"/>
    </source>
</evidence>
<sequence>MAMRGWGTILGLAGLLALPLIPAPARAWTLSVCRAPDSAPYTRPDGTGIDDRVATILAEAMGAELKIVPLPDRRTRTLRRFLHGGGCDIALSVPDKRQGFQTSQVYYATGFVFMTQDGGARLPASLDDPALGSLRIGVAGDPQHPIPPVIALAKRGLTDRLRYFPQARLDDAATGRMVQALADNEIDLAILWGPTAASVAAHRPGLRLSLVTPEIDLPVLPMVAMFTIGMRPGDLALRNDIDRTLDQRWDEIQVVLRDAGIPTRPVNRRGGAPREGRE</sequence>
<dbReference type="Proteomes" id="UP000293520">
    <property type="component" value="Unassembled WGS sequence"/>
</dbReference>
<reference evidence="3 4" key="1">
    <citation type="submission" date="2019-02" db="EMBL/GenBank/DDBJ databases">
        <title>Paracoccus subflavus sp. nov., isolated from marine sediment of the Pacific Ocean.</title>
        <authorList>
            <person name="Zhang G."/>
        </authorList>
    </citation>
    <scope>NUCLEOTIDE SEQUENCE [LARGE SCALE GENOMIC DNA]</scope>
    <source>
        <strain evidence="3 4">GY0581</strain>
    </source>
</reference>
<dbReference type="RefSeq" id="WP_130991731.1">
    <property type="nucleotide sequence ID" value="NZ_SISK01000010.1"/>
</dbReference>
<organism evidence="3 4">
    <name type="scientific">Paracoccus subflavus</name>
    <dbReference type="NCBI Taxonomy" id="2528244"/>
    <lineage>
        <taxon>Bacteria</taxon>
        <taxon>Pseudomonadati</taxon>
        <taxon>Pseudomonadota</taxon>
        <taxon>Alphaproteobacteria</taxon>
        <taxon>Rhodobacterales</taxon>
        <taxon>Paracoccaceae</taxon>
        <taxon>Paracoccus</taxon>
    </lineage>
</organism>